<dbReference type="Proteomes" id="UP001157502">
    <property type="component" value="Chromosome 16"/>
</dbReference>
<protein>
    <submittedName>
        <fullName evidence="1">Uncharacterized protein</fullName>
    </submittedName>
</protein>
<evidence type="ECO:0000313" key="1">
    <source>
        <dbReference type="EMBL" id="KAJ7999401.1"/>
    </source>
</evidence>
<sequence length="269" mass="28526">MLKYILLSALAALALTENSTNIPTHMEGVNRPRVVGGNIVTPNSWPWQASILVKSGLSYFHNCGGVLIKRGWVLTAASCVDPSQSLLVILGEYTLSNFEGTEQIMFVSRVIRHPLWNGNLASGNDIALLQLTTLATLNSAVQLANLPPAGQILPNNYGCYITGWGSTYTGGLVSNVLRQAYLPIVDYATCSSLSWWGAVANTNMICAGGSTYSACNGDSGGPLNCAVGGTYYVHGVTSFISSAGCNTIRKPTGFTRVSAFTSWINGYAV</sequence>
<keyword evidence="2" id="KW-1185">Reference proteome</keyword>
<reference evidence="1" key="1">
    <citation type="submission" date="2021-05" db="EMBL/GenBank/DDBJ databases">
        <authorList>
            <person name="Pan Q."/>
            <person name="Jouanno E."/>
            <person name="Zahm M."/>
            <person name="Klopp C."/>
            <person name="Cabau C."/>
            <person name="Louis A."/>
            <person name="Berthelot C."/>
            <person name="Parey E."/>
            <person name="Roest Crollius H."/>
            <person name="Montfort J."/>
            <person name="Robinson-Rechavi M."/>
            <person name="Bouchez O."/>
            <person name="Lampietro C."/>
            <person name="Lopez Roques C."/>
            <person name="Donnadieu C."/>
            <person name="Postlethwait J."/>
            <person name="Bobe J."/>
            <person name="Dillon D."/>
            <person name="Chandos A."/>
            <person name="von Hippel F."/>
            <person name="Guiguen Y."/>
        </authorList>
    </citation>
    <scope>NUCLEOTIDE SEQUENCE</scope>
    <source>
        <strain evidence="1">YG-Jan2019</strain>
    </source>
</reference>
<evidence type="ECO:0000313" key="2">
    <source>
        <dbReference type="Proteomes" id="UP001157502"/>
    </source>
</evidence>
<proteinExistence type="predicted"/>
<comment type="caution">
    <text evidence="1">The sequence shown here is derived from an EMBL/GenBank/DDBJ whole genome shotgun (WGS) entry which is preliminary data.</text>
</comment>
<organism evidence="1 2">
    <name type="scientific">Dallia pectoralis</name>
    <name type="common">Alaska blackfish</name>
    <dbReference type="NCBI Taxonomy" id="75939"/>
    <lineage>
        <taxon>Eukaryota</taxon>
        <taxon>Metazoa</taxon>
        <taxon>Chordata</taxon>
        <taxon>Craniata</taxon>
        <taxon>Vertebrata</taxon>
        <taxon>Euteleostomi</taxon>
        <taxon>Actinopterygii</taxon>
        <taxon>Neopterygii</taxon>
        <taxon>Teleostei</taxon>
        <taxon>Protacanthopterygii</taxon>
        <taxon>Esociformes</taxon>
        <taxon>Umbridae</taxon>
        <taxon>Dallia</taxon>
    </lineage>
</organism>
<name>A0ACC2G716_DALPE</name>
<accession>A0ACC2G716</accession>
<gene>
    <name evidence="1" type="ORF">DPEC_G00194020</name>
</gene>
<dbReference type="EMBL" id="CM055743">
    <property type="protein sequence ID" value="KAJ7999401.1"/>
    <property type="molecule type" value="Genomic_DNA"/>
</dbReference>